<evidence type="ECO:0000313" key="2">
    <source>
        <dbReference type="EMBL" id="MPM36678.1"/>
    </source>
</evidence>
<keyword evidence="1" id="KW-0175">Coiled coil</keyword>
<accession>A0A644Z8R2</accession>
<name>A0A644Z8R2_9ZZZZ</name>
<proteinExistence type="predicted"/>
<dbReference type="AlphaFoldDB" id="A0A644Z8R2"/>
<dbReference type="EMBL" id="VSSQ01007686">
    <property type="protein sequence ID" value="MPM36678.1"/>
    <property type="molecule type" value="Genomic_DNA"/>
</dbReference>
<sequence length="161" mass="18444">MQKMQSTLSAGFLESAKACERVAADLERLAAKYGRAAEKEKAKRRAELESLAIYSEVDVQNLYGYAEITQSQYERYLDMLHEGEAALENRPATVNELAQKMLFGFRKELLAERDELKLLALTPEARRAELARREATLRNWQARIKKLKEEMEHGKDTHSGL</sequence>
<evidence type="ECO:0000256" key="1">
    <source>
        <dbReference type="SAM" id="Coils"/>
    </source>
</evidence>
<reference evidence="2" key="1">
    <citation type="submission" date="2019-08" db="EMBL/GenBank/DDBJ databases">
        <authorList>
            <person name="Kucharzyk K."/>
            <person name="Murdoch R.W."/>
            <person name="Higgins S."/>
            <person name="Loffler F."/>
        </authorList>
    </citation>
    <scope>NUCLEOTIDE SEQUENCE</scope>
</reference>
<feature type="coiled-coil region" evidence="1">
    <location>
        <begin position="130"/>
        <end position="157"/>
    </location>
</feature>
<comment type="caution">
    <text evidence="2">The sequence shown here is derived from an EMBL/GenBank/DDBJ whole genome shotgun (WGS) entry which is preliminary data.</text>
</comment>
<organism evidence="2">
    <name type="scientific">bioreactor metagenome</name>
    <dbReference type="NCBI Taxonomy" id="1076179"/>
    <lineage>
        <taxon>unclassified sequences</taxon>
        <taxon>metagenomes</taxon>
        <taxon>ecological metagenomes</taxon>
    </lineage>
</organism>
<gene>
    <name evidence="2" type="ORF">SDC9_83278</name>
</gene>
<protein>
    <submittedName>
        <fullName evidence="2">Uncharacterized protein</fullName>
    </submittedName>
</protein>